<sequence length="1460" mass="163154">MTSVHLNTQASNTVFPRKDFEGLKQIWPPENSPIVTTFIIVFVHGLAGGCMSTWTHENGACWLDWLASKRPDAQIFSFGYDSHDVYLVSEARQGHSKGRTIAYAENLCIALHDTPDWPDRNLPITFLGHGVGGLVIKNALVLASARPSVYGTILTRTNHVIFMDTPHRGLDTNVWKAVYGSCATIEAKKQLDLWHCGLIDLETYFIDICTNLSITSIYASNPVDTPEGPIHVVQEFSSTLSAATEKRHTMSGTSHITMCKFANQDQNFPIILGRINAELRVRESTKTLSQSQKDRLDEIRDWISAPDPTKNYHKAQKQRQAKTGRWLLNSPQFKRWKKDAASPLWLYGIPGCGKTILSSTIIEHLQHYCEDDVQKVTIYFYFDFNDSQNQDPEKMLRSLLCQLLQRLVQTSEDVDALFLTCKKEQRQPSLPELVNVTPKVMRQFTGVYIVLDALDECTQRSELMSMLDTVIGWELDMVHLLLTSRKERDIEKSLESHIKKDNVMGLQRDVVDKDISRYVRTRLHCDEALAKWHRNADINKEIRAALMRGAHGMFRWAVCQLDTLAKCRSIGMLRKSLASLPKTLDQTYDRILTAIREEDSVYAIRILRWLTFSARPLTIEEVAEVAAIDVEGETVFDRNEVLIDPVEALDICSSLITVTGSPVKQVDETGRLADTRILSLAHYSVQEYLVSDRIKQGSANRFHMQEVESHQTMMKGCIGYLNQFQEPISIAQYNISALAKYSATRWKWHLDYEGVESEEACRLVTSFLSEDNPAYYNMLRLLRMGERPDPESELEETAMPLYYAASEGMGSIVKLLLAQGADVNAQGGFCGNALIATLCAGHTTIAELLIDAGANVNSTTETWGSPLYAASEFNNKAMVKLLINAGADVNAPTPNCQWGNALQTASAEGHTEIVELLLNAHAAINAQNERHETALHAAIIYASPPEFNESVVNLLLKRGADCDLNKRLKGPIHYAADNRLCTLSLVSMLQQHGASVDAIDANNMTPLHYCVKSGHEKIAEYLLDAGVPIDIGIRRKSWPGDCDTSSRVDRLNTMHPTPESVAVGLTSLHFAALTGNPTMTQFLLNHGANPNALSEYGETPLHLNQRTKLYGRQSMDSWTDEVLRVENKLIRCDHCGDCHKDFSNVASVRECILHTLLAHPNTSTAAQDYQGENLLHCIEYGKLESVTLVQRFLSRGADPLCVNPSQKSPLHLAIEAHDTASLIVLLRTGADALGTEKRLLNAIDYAVRHGNHQAIVAILEMEEARALKLVTTKDENGQNLLHRLFWGQYVRIETVQWLLDEGADSSELDDSGVSPLARLIQNYLWYSNIEEICSLLLKIEGNASFVDCYGQGLGHLYAASPNSAIFQTFNDHGVDLAKRDCAGRTVLHSAARSGSLTEGTLEFLLDVIGIQINEEDTHGRTALQYATEEASNDHGSDIMIPERWERTRDVLLKHQADRKN</sequence>
<reference evidence="7" key="1">
    <citation type="journal article" date="2019" name="bioRxiv">
        <title>Genomics, evolutionary history and diagnostics of the Alternaria alternata species group including apple and Asian pear pathotypes.</title>
        <authorList>
            <person name="Armitage A.D."/>
            <person name="Cockerton H.M."/>
            <person name="Sreenivasaprasad S."/>
            <person name="Woodhall J.W."/>
            <person name="Lane C.R."/>
            <person name="Harrison R.J."/>
            <person name="Clarkson J.P."/>
        </authorList>
    </citation>
    <scope>NUCLEOTIDE SEQUENCE [LARGE SCALE GENOMIC DNA]</scope>
    <source>
        <strain evidence="7">FERA 635</strain>
    </source>
</reference>
<dbReference type="SUPFAM" id="SSF48403">
    <property type="entry name" value="Ankyrin repeat"/>
    <property type="match status" value="2"/>
</dbReference>
<dbReference type="SUPFAM" id="SSF52540">
    <property type="entry name" value="P-loop containing nucleoside triphosphate hydrolases"/>
    <property type="match status" value="1"/>
</dbReference>
<feature type="domain" description="Nephrocystin 3-like N-terminal" evidence="5">
    <location>
        <begin position="323"/>
        <end position="485"/>
    </location>
</feature>
<keyword evidence="2" id="KW-0677">Repeat</keyword>
<comment type="caution">
    <text evidence="6">The sequence shown here is derived from an EMBL/GenBank/DDBJ whole genome shotgun (WGS) entry which is preliminary data.</text>
</comment>
<gene>
    <name evidence="6" type="ORF">AA0119_g7898</name>
</gene>
<feature type="repeat" description="ANK" evidence="3">
    <location>
        <begin position="930"/>
        <end position="967"/>
    </location>
</feature>
<feature type="domain" description="GPI inositol-deacylase winged helix" evidence="4">
    <location>
        <begin position="601"/>
        <end position="694"/>
    </location>
</feature>
<evidence type="ECO:0000313" key="7">
    <source>
        <dbReference type="Proteomes" id="UP000293195"/>
    </source>
</evidence>
<dbReference type="PROSITE" id="PS50297">
    <property type="entry name" value="ANK_REP_REGION"/>
    <property type="match status" value="4"/>
</dbReference>
<feature type="repeat" description="ANK" evidence="3">
    <location>
        <begin position="796"/>
        <end position="828"/>
    </location>
</feature>
<dbReference type="Proteomes" id="UP000293195">
    <property type="component" value="Unassembled WGS sequence"/>
</dbReference>
<name>A0ABY0G5K2_9PLEO</name>
<keyword evidence="3" id="KW-0040">ANK repeat</keyword>
<dbReference type="InterPro" id="IPR056884">
    <property type="entry name" value="NPHP3-like_N"/>
</dbReference>
<dbReference type="SMART" id="SM00248">
    <property type="entry name" value="ANK"/>
    <property type="match status" value="14"/>
</dbReference>
<dbReference type="InterPro" id="IPR027417">
    <property type="entry name" value="P-loop_NTPase"/>
</dbReference>
<keyword evidence="7" id="KW-1185">Reference proteome</keyword>
<dbReference type="Pfam" id="PF13857">
    <property type="entry name" value="Ank_5"/>
    <property type="match status" value="1"/>
</dbReference>
<evidence type="ECO:0000313" key="6">
    <source>
        <dbReference type="EMBL" id="RYN96986.1"/>
    </source>
</evidence>
<dbReference type="Gene3D" id="3.40.50.300">
    <property type="entry name" value="P-loop containing nucleotide triphosphate hydrolases"/>
    <property type="match status" value="1"/>
</dbReference>
<dbReference type="InterPro" id="IPR054471">
    <property type="entry name" value="GPIID_WHD"/>
</dbReference>
<proteinExistence type="predicted"/>
<dbReference type="Pfam" id="PF00023">
    <property type="entry name" value="Ank"/>
    <property type="match status" value="1"/>
</dbReference>
<dbReference type="InterPro" id="IPR036770">
    <property type="entry name" value="Ankyrin_rpt-contain_sf"/>
</dbReference>
<feature type="repeat" description="ANK" evidence="3">
    <location>
        <begin position="862"/>
        <end position="894"/>
    </location>
</feature>
<feature type="repeat" description="ANK" evidence="3">
    <location>
        <begin position="1002"/>
        <end position="1034"/>
    </location>
</feature>
<dbReference type="PANTHER" id="PTHR10039:SF16">
    <property type="entry name" value="GPI INOSITOL-DEACYLASE"/>
    <property type="match status" value="1"/>
</dbReference>
<dbReference type="Pfam" id="PF12796">
    <property type="entry name" value="Ank_2"/>
    <property type="match status" value="3"/>
</dbReference>
<evidence type="ECO:0000256" key="2">
    <source>
        <dbReference type="ARBA" id="ARBA00022737"/>
    </source>
</evidence>
<evidence type="ECO:0000256" key="3">
    <source>
        <dbReference type="PROSITE-ProRule" id="PRU00023"/>
    </source>
</evidence>
<feature type="repeat" description="ANK" evidence="3">
    <location>
        <begin position="897"/>
        <end position="929"/>
    </location>
</feature>
<dbReference type="InterPro" id="IPR002110">
    <property type="entry name" value="Ankyrin_rpt"/>
</dbReference>
<dbReference type="Pfam" id="PF24883">
    <property type="entry name" value="NPHP3_N"/>
    <property type="match status" value="1"/>
</dbReference>
<organism evidence="6 7">
    <name type="scientific">Alternaria tenuissima</name>
    <dbReference type="NCBI Taxonomy" id="119927"/>
    <lineage>
        <taxon>Eukaryota</taxon>
        <taxon>Fungi</taxon>
        <taxon>Dikarya</taxon>
        <taxon>Ascomycota</taxon>
        <taxon>Pezizomycotina</taxon>
        <taxon>Dothideomycetes</taxon>
        <taxon>Pleosporomycetidae</taxon>
        <taxon>Pleosporales</taxon>
        <taxon>Pleosporineae</taxon>
        <taxon>Pleosporaceae</taxon>
        <taxon>Alternaria</taxon>
        <taxon>Alternaria sect. Alternaria</taxon>
        <taxon>Alternaria alternata complex</taxon>
    </lineage>
</organism>
<accession>A0ABY0G5K2</accession>
<feature type="repeat" description="ANK" evidence="3">
    <location>
        <begin position="1205"/>
        <end position="1237"/>
    </location>
</feature>
<dbReference type="Gene3D" id="3.40.50.1820">
    <property type="entry name" value="alpha/beta hydrolase"/>
    <property type="match status" value="1"/>
</dbReference>
<dbReference type="Gene3D" id="1.25.40.20">
    <property type="entry name" value="Ankyrin repeat-containing domain"/>
    <property type="match status" value="4"/>
</dbReference>
<evidence type="ECO:0000259" key="4">
    <source>
        <dbReference type="Pfam" id="PF22939"/>
    </source>
</evidence>
<protein>
    <recommendedName>
        <fullName evidence="8">NACHT domain-containing protein</fullName>
    </recommendedName>
</protein>
<comment type="pathway">
    <text evidence="1">Mycotoxin biosynthesis.</text>
</comment>
<evidence type="ECO:0008006" key="8">
    <source>
        <dbReference type="Google" id="ProtNLM"/>
    </source>
</evidence>
<dbReference type="PROSITE" id="PS50088">
    <property type="entry name" value="ANK_REPEAT"/>
    <property type="match status" value="7"/>
</dbReference>
<evidence type="ECO:0000256" key="1">
    <source>
        <dbReference type="ARBA" id="ARBA00004685"/>
    </source>
</evidence>
<dbReference type="SUPFAM" id="SSF53474">
    <property type="entry name" value="alpha/beta-Hydrolases"/>
    <property type="match status" value="1"/>
</dbReference>
<dbReference type="Pfam" id="PF22939">
    <property type="entry name" value="WHD_GPIID"/>
    <property type="match status" value="1"/>
</dbReference>
<dbReference type="PANTHER" id="PTHR10039">
    <property type="entry name" value="AMELOGENIN"/>
    <property type="match status" value="1"/>
</dbReference>
<evidence type="ECO:0000259" key="5">
    <source>
        <dbReference type="Pfam" id="PF24883"/>
    </source>
</evidence>
<dbReference type="EMBL" id="PDXF01000033">
    <property type="protein sequence ID" value="RYN96986.1"/>
    <property type="molecule type" value="Genomic_DNA"/>
</dbReference>
<feature type="repeat" description="ANK" evidence="3">
    <location>
        <begin position="1063"/>
        <end position="1095"/>
    </location>
</feature>
<dbReference type="InterPro" id="IPR029058">
    <property type="entry name" value="AB_hydrolase_fold"/>
</dbReference>